<dbReference type="InterPro" id="IPR016193">
    <property type="entry name" value="Cytidine_deaminase-like"/>
</dbReference>
<dbReference type="SUPFAM" id="SSF53927">
    <property type="entry name" value="Cytidine deaminase-like"/>
    <property type="match status" value="1"/>
</dbReference>
<dbReference type="GO" id="GO:0046872">
    <property type="term" value="F:metal ion binding"/>
    <property type="evidence" value="ECO:0007669"/>
    <property type="project" value="UniProtKB-KW"/>
</dbReference>
<dbReference type="RefSeq" id="WP_241551197.1">
    <property type="nucleotide sequence ID" value="NZ_JANCNS010000002.1"/>
</dbReference>
<dbReference type="PROSITE" id="PS51747">
    <property type="entry name" value="CYT_DCMP_DEAMINASES_2"/>
    <property type="match status" value="1"/>
</dbReference>
<gene>
    <name evidence="2" type="ORF">MKO06_10835</name>
</gene>
<feature type="domain" description="CMP/dCMP-type deaminase" evidence="1">
    <location>
        <begin position="5"/>
        <end position="128"/>
    </location>
</feature>
<dbReference type="EMBL" id="JANCNS010000002">
    <property type="protein sequence ID" value="MCP9200408.1"/>
    <property type="molecule type" value="Genomic_DNA"/>
</dbReference>
<dbReference type="PANTHER" id="PTHR11079">
    <property type="entry name" value="CYTOSINE DEAMINASE FAMILY MEMBER"/>
    <property type="match status" value="1"/>
</dbReference>
<dbReference type="GO" id="GO:0002100">
    <property type="term" value="P:tRNA wobble adenosine to inosine editing"/>
    <property type="evidence" value="ECO:0007669"/>
    <property type="project" value="InterPro"/>
</dbReference>
<dbReference type="GO" id="GO:0006152">
    <property type="term" value="P:purine nucleoside catabolic process"/>
    <property type="evidence" value="ECO:0007669"/>
    <property type="project" value="TreeGrafter"/>
</dbReference>
<evidence type="ECO:0000313" key="3">
    <source>
        <dbReference type="Proteomes" id="UP001155280"/>
    </source>
</evidence>
<dbReference type="GO" id="GO:0052717">
    <property type="term" value="F:tRNA-specific adenosine-34 deaminase activity"/>
    <property type="evidence" value="ECO:0007669"/>
    <property type="project" value="UniProtKB-EC"/>
</dbReference>
<dbReference type="PANTHER" id="PTHR11079:SF161">
    <property type="entry name" value="CMP_DCMP-TYPE DEAMINASE DOMAIN-CONTAINING PROTEIN"/>
    <property type="match status" value="1"/>
</dbReference>
<dbReference type="AlphaFoldDB" id="A0A9X2R8N9"/>
<reference evidence="2" key="1">
    <citation type="submission" date="2022-07" db="EMBL/GenBank/DDBJ databases">
        <title>Gramela sediminis sp. nov., isolated from deep-sea sediment of the Indian Ocean.</title>
        <authorList>
            <person name="Shi H."/>
        </authorList>
    </citation>
    <scope>NUCLEOTIDE SEQUENCE</scope>
    <source>
        <strain evidence="2">GC03-9</strain>
    </source>
</reference>
<dbReference type="Proteomes" id="UP001155280">
    <property type="component" value="Unassembled WGS sequence"/>
</dbReference>
<dbReference type="GO" id="GO:0047974">
    <property type="term" value="F:guanosine deaminase activity"/>
    <property type="evidence" value="ECO:0007669"/>
    <property type="project" value="TreeGrafter"/>
</dbReference>
<proteinExistence type="predicted"/>
<comment type="caution">
    <text evidence="2">The sequence shown here is derived from an EMBL/GenBank/DDBJ whole genome shotgun (WGS) entry which is preliminary data.</text>
</comment>
<evidence type="ECO:0000313" key="2">
    <source>
        <dbReference type="EMBL" id="MCP9200408.1"/>
    </source>
</evidence>
<protein>
    <submittedName>
        <fullName evidence="2">Nucleoside deaminase</fullName>
    </submittedName>
</protein>
<accession>A0A9X2R8N9</accession>
<sequence>MEINQIQYKMMNRAIELAREGGEMDNGGPFGAVIARGDEIIAEARNQVLGKCDCTQHAELRAIQRACKKLNSTKLKGCALYTSCEPCMMCLGASYWAELDYLYFGASAEDAKKHGFIYSDLYYNSDTNKRHEEFNMIQLNREKALAVWETRTKSKLQF</sequence>
<dbReference type="Pfam" id="PF00383">
    <property type="entry name" value="dCMP_cyt_deam_1"/>
    <property type="match status" value="1"/>
</dbReference>
<evidence type="ECO:0000259" key="1">
    <source>
        <dbReference type="PROSITE" id="PS51747"/>
    </source>
</evidence>
<organism evidence="2 3">
    <name type="scientific">Christiangramia oceanisediminis</name>
    <dbReference type="NCBI Taxonomy" id="2920386"/>
    <lineage>
        <taxon>Bacteria</taxon>
        <taxon>Pseudomonadati</taxon>
        <taxon>Bacteroidota</taxon>
        <taxon>Flavobacteriia</taxon>
        <taxon>Flavobacteriales</taxon>
        <taxon>Flavobacteriaceae</taxon>
        <taxon>Christiangramia</taxon>
    </lineage>
</organism>
<keyword evidence="3" id="KW-1185">Reference proteome</keyword>
<name>A0A9X2R8N9_9FLAO</name>
<dbReference type="CDD" id="cd01285">
    <property type="entry name" value="nucleoside_deaminase"/>
    <property type="match status" value="1"/>
</dbReference>
<dbReference type="InterPro" id="IPR002125">
    <property type="entry name" value="CMP_dCMP_dom"/>
</dbReference>
<dbReference type="Gene3D" id="3.40.140.10">
    <property type="entry name" value="Cytidine Deaminase, domain 2"/>
    <property type="match status" value="1"/>
</dbReference>